<proteinExistence type="predicted"/>
<feature type="region of interest" description="Disordered" evidence="1">
    <location>
        <begin position="39"/>
        <end position="102"/>
    </location>
</feature>
<feature type="compositionally biased region" description="Polar residues" evidence="1">
    <location>
        <begin position="59"/>
        <end position="69"/>
    </location>
</feature>
<feature type="compositionally biased region" description="Basic and acidic residues" evidence="1">
    <location>
        <begin position="70"/>
        <end position="79"/>
    </location>
</feature>
<evidence type="ECO:0000313" key="3">
    <source>
        <dbReference type="Proteomes" id="UP001417504"/>
    </source>
</evidence>
<dbReference type="EMBL" id="JBBNAE010000004">
    <property type="protein sequence ID" value="KAK9130742.1"/>
    <property type="molecule type" value="Genomic_DNA"/>
</dbReference>
<comment type="caution">
    <text evidence="2">The sequence shown here is derived from an EMBL/GenBank/DDBJ whole genome shotgun (WGS) entry which is preliminary data.</text>
</comment>
<sequence>MVSFFERDEEVVEKREAVDRREGGIWCCFLRGKEVVQRREAEKKGSKTKEKRCQKHKVNTSTLLKGSQTHRVDSSKETLARIPPSPTEIEFSSQSRLKSTENSKNISVKVDHYLFRGLGQSRSIPL</sequence>
<evidence type="ECO:0000313" key="2">
    <source>
        <dbReference type="EMBL" id="KAK9130742.1"/>
    </source>
</evidence>
<keyword evidence="3" id="KW-1185">Reference proteome</keyword>
<reference evidence="2 3" key="1">
    <citation type="submission" date="2024-01" db="EMBL/GenBank/DDBJ databases">
        <title>Genome assemblies of Stephania.</title>
        <authorList>
            <person name="Yang L."/>
        </authorList>
    </citation>
    <scope>NUCLEOTIDE SEQUENCE [LARGE SCALE GENOMIC DNA]</scope>
    <source>
        <strain evidence="2">QJT</strain>
        <tissue evidence="2">Leaf</tissue>
    </source>
</reference>
<feature type="compositionally biased region" description="Polar residues" evidence="1">
    <location>
        <begin position="90"/>
        <end position="102"/>
    </location>
</feature>
<organism evidence="2 3">
    <name type="scientific">Stephania japonica</name>
    <dbReference type="NCBI Taxonomy" id="461633"/>
    <lineage>
        <taxon>Eukaryota</taxon>
        <taxon>Viridiplantae</taxon>
        <taxon>Streptophyta</taxon>
        <taxon>Embryophyta</taxon>
        <taxon>Tracheophyta</taxon>
        <taxon>Spermatophyta</taxon>
        <taxon>Magnoliopsida</taxon>
        <taxon>Ranunculales</taxon>
        <taxon>Menispermaceae</taxon>
        <taxon>Menispermoideae</taxon>
        <taxon>Cissampelideae</taxon>
        <taxon>Stephania</taxon>
    </lineage>
</organism>
<dbReference type="Proteomes" id="UP001417504">
    <property type="component" value="Unassembled WGS sequence"/>
</dbReference>
<name>A0AAP0JD48_9MAGN</name>
<gene>
    <name evidence="2" type="ORF">Sjap_011229</name>
</gene>
<evidence type="ECO:0000256" key="1">
    <source>
        <dbReference type="SAM" id="MobiDB-lite"/>
    </source>
</evidence>
<dbReference type="AlphaFoldDB" id="A0AAP0JD48"/>
<protein>
    <submittedName>
        <fullName evidence="2">Uncharacterized protein</fullName>
    </submittedName>
</protein>
<feature type="compositionally biased region" description="Basic and acidic residues" evidence="1">
    <location>
        <begin position="39"/>
        <end position="48"/>
    </location>
</feature>
<feature type="compositionally biased region" description="Basic residues" evidence="1">
    <location>
        <begin position="49"/>
        <end position="58"/>
    </location>
</feature>
<accession>A0AAP0JD48</accession>